<keyword evidence="1" id="KW-1133">Transmembrane helix</keyword>
<evidence type="ECO:0000256" key="1">
    <source>
        <dbReference type="SAM" id="Phobius"/>
    </source>
</evidence>
<evidence type="ECO:0000313" key="3">
    <source>
        <dbReference type="Proteomes" id="UP001153076"/>
    </source>
</evidence>
<protein>
    <submittedName>
        <fullName evidence="2">Uncharacterized protein</fullName>
    </submittedName>
</protein>
<keyword evidence="1" id="KW-0472">Membrane</keyword>
<dbReference type="OrthoDB" id="2402896at2759"/>
<keyword evidence="3" id="KW-1185">Reference proteome</keyword>
<dbReference type="EMBL" id="JAKOGI010000309">
    <property type="protein sequence ID" value="KAJ8437274.1"/>
    <property type="molecule type" value="Genomic_DNA"/>
</dbReference>
<dbReference type="AlphaFoldDB" id="A0A9Q1K6B2"/>
<organism evidence="2 3">
    <name type="scientific">Carnegiea gigantea</name>
    <dbReference type="NCBI Taxonomy" id="171969"/>
    <lineage>
        <taxon>Eukaryota</taxon>
        <taxon>Viridiplantae</taxon>
        <taxon>Streptophyta</taxon>
        <taxon>Embryophyta</taxon>
        <taxon>Tracheophyta</taxon>
        <taxon>Spermatophyta</taxon>
        <taxon>Magnoliopsida</taxon>
        <taxon>eudicotyledons</taxon>
        <taxon>Gunneridae</taxon>
        <taxon>Pentapetalae</taxon>
        <taxon>Caryophyllales</taxon>
        <taxon>Cactineae</taxon>
        <taxon>Cactaceae</taxon>
        <taxon>Cactoideae</taxon>
        <taxon>Echinocereeae</taxon>
        <taxon>Carnegiea</taxon>
    </lineage>
</organism>
<comment type="caution">
    <text evidence="2">The sequence shown here is derived from an EMBL/GenBank/DDBJ whole genome shotgun (WGS) entry which is preliminary data.</text>
</comment>
<proteinExistence type="predicted"/>
<sequence length="189" mass="21821">MLEKEFIDGAAYNYKVVENSSCAMVRHACCVEQVPDQYIIRRWCKGIKDGRTLDFGTSNSKDHVGCSSVWKMQMMRKMNSIITSSQMNKNARAYYEKYYMELKEVIEFDVRKDSNSLPNVLNPSGSHQKGVRNKIFKSIVEKKCDQVKQRKSKKLSKTDVGLSSAPPQVILTLIIYLSFYLWMCLVLLH</sequence>
<gene>
    <name evidence="2" type="ORF">Cgig2_010099</name>
</gene>
<accession>A0A9Q1K6B2</accession>
<dbReference type="Proteomes" id="UP001153076">
    <property type="component" value="Unassembled WGS sequence"/>
</dbReference>
<evidence type="ECO:0000313" key="2">
    <source>
        <dbReference type="EMBL" id="KAJ8437274.1"/>
    </source>
</evidence>
<reference evidence="2" key="1">
    <citation type="submission" date="2022-04" db="EMBL/GenBank/DDBJ databases">
        <title>Carnegiea gigantea Genome sequencing and assembly v2.</title>
        <authorList>
            <person name="Copetti D."/>
            <person name="Sanderson M.J."/>
            <person name="Burquez A."/>
            <person name="Wojciechowski M.F."/>
        </authorList>
    </citation>
    <scope>NUCLEOTIDE SEQUENCE</scope>
    <source>
        <strain evidence="2">SGP5-SGP5p</strain>
        <tissue evidence="2">Aerial part</tissue>
    </source>
</reference>
<keyword evidence="1" id="KW-0812">Transmembrane</keyword>
<name>A0A9Q1K6B2_9CARY</name>
<feature type="transmembrane region" description="Helical" evidence="1">
    <location>
        <begin position="169"/>
        <end position="188"/>
    </location>
</feature>